<dbReference type="RefSeq" id="WP_151759680.1">
    <property type="nucleotide sequence ID" value="NZ_BKZW01000005.1"/>
</dbReference>
<dbReference type="EMBL" id="BKZW01000005">
    <property type="protein sequence ID" value="GER92123.1"/>
    <property type="molecule type" value="Genomic_DNA"/>
</dbReference>
<dbReference type="AlphaFoldDB" id="A0A5J4KX98"/>
<evidence type="ECO:0000313" key="2">
    <source>
        <dbReference type="Proteomes" id="UP000326912"/>
    </source>
</evidence>
<name>A0A5J4KX98_9CHLR</name>
<gene>
    <name evidence="1" type="ORF">KDW_62850</name>
</gene>
<accession>A0A5J4KX98</accession>
<dbReference type="Proteomes" id="UP000326912">
    <property type="component" value="Unassembled WGS sequence"/>
</dbReference>
<organism evidence="1 2">
    <name type="scientific">Dictyobacter vulcani</name>
    <dbReference type="NCBI Taxonomy" id="2607529"/>
    <lineage>
        <taxon>Bacteria</taxon>
        <taxon>Bacillati</taxon>
        <taxon>Chloroflexota</taxon>
        <taxon>Ktedonobacteria</taxon>
        <taxon>Ktedonobacterales</taxon>
        <taxon>Dictyobacteraceae</taxon>
        <taxon>Dictyobacter</taxon>
    </lineage>
</organism>
<keyword evidence="2" id="KW-1185">Reference proteome</keyword>
<evidence type="ECO:0000313" key="1">
    <source>
        <dbReference type="EMBL" id="GER92123.1"/>
    </source>
</evidence>
<comment type="caution">
    <text evidence="1">The sequence shown here is derived from an EMBL/GenBank/DDBJ whole genome shotgun (WGS) entry which is preliminary data.</text>
</comment>
<reference evidence="1 2" key="1">
    <citation type="submission" date="2019-10" db="EMBL/GenBank/DDBJ databases">
        <title>Dictyobacter vulcani sp. nov., within the class Ktedonobacteria, isolated from soil of volcanic Mt. Zao.</title>
        <authorList>
            <person name="Zheng Y."/>
            <person name="Wang C.M."/>
            <person name="Sakai Y."/>
            <person name="Abe K."/>
            <person name="Yokota A."/>
            <person name="Yabe S."/>
        </authorList>
    </citation>
    <scope>NUCLEOTIDE SEQUENCE [LARGE SCALE GENOMIC DNA]</scope>
    <source>
        <strain evidence="1 2">W12</strain>
    </source>
</reference>
<protein>
    <submittedName>
        <fullName evidence="1">Uncharacterized protein</fullName>
    </submittedName>
</protein>
<proteinExistence type="predicted"/>
<sequence length="150" mass="16705">MQQARAKAHEKPAYPPGFKPQRLAAGYAYVNIPPPLVEFSTMPLSTGYYQVDWTLTASNGLQTLPEHHEHTIYYALNACMGDTDIPQRLKVNSAQATALAKQHIQVTYTACGFGSQLFNSVNTGPFLLTAIDPAAENQLLHLDKYWRRGR</sequence>